<evidence type="ECO:0000256" key="1">
    <source>
        <dbReference type="SAM" id="MobiDB-lite"/>
    </source>
</evidence>
<feature type="compositionally biased region" description="Pro residues" evidence="1">
    <location>
        <begin position="52"/>
        <end position="80"/>
    </location>
</feature>
<dbReference type="SMART" id="SM00564">
    <property type="entry name" value="PQQ"/>
    <property type="match status" value="3"/>
</dbReference>
<proteinExistence type="predicted"/>
<accession>A0ABP6MC19</accession>
<dbReference type="Proteomes" id="UP001501637">
    <property type="component" value="Unassembled WGS sequence"/>
</dbReference>
<feature type="compositionally biased region" description="Low complexity" evidence="1">
    <location>
        <begin position="42"/>
        <end position="51"/>
    </location>
</feature>
<evidence type="ECO:0000313" key="4">
    <source>
        <dbReference type="EMBL" id="GAA3099361.1"/>
    </source>
</evidence>
<gene>
    <name evidence="4" type="ORF">GCM10010449_23250</name>
</gene>
<feature type="compositionally biased region" description="Gly residues" evidence="1">
    <location>
        <begin position="150"/>
        <end position="164"/>
    </location>
</feature>
<keyword evidence="2" id="KW-1133">Transmembrane helix</keyword>
<feature type="compositionally biased region" description="Basic and acidic residues" evidence="1">
    <location>
        <begin position="197"/>
        <end position="210"/>
    </location>
</feature>
<feature type="transmembrane region" description="Helical" evidence="2">
    <location>
        <begin position="173"/>
        <end position="193"/>
    </location>
</feature>
<dbReference type="SUPFAM" id="SSF50998">
    <property type="entry name" value="Quinoprotein alcohol dehydrogenase-like"/>
    <property type="match status" value="1"/>
</dbReference>
<feature type="compositionally biased region" description="Low complexity" evidence="1">
    <location>
        <begin position="111"/>
        <end position="149"/>
    </location>
</feature>
<feature type="domain" description="Pyrrolo-quinoline quinone repeat" evidence="3">
    <location>
        <begin position="423"/>
        <end position="564"/>
    </location>
</feature>
<name>A0ABP6MC19_9ACTN</name>
<dbReference type="Gene3D" id="2.130.10.10">
    <property type="entry name" value="YVTN repeat-like/Quinoprotein amine dehydrogenase"/>
    <property type="match status" value="1"/>
</dbReference>
<sequence>MLVPQGDRKVGLSTTWRAEKSVKGEALMTQPPNQPPSGGFGAPQDPQQGAAPQPPGQPPQMPGQPPTPPSGAPQTPPAPQPGYGYPQTPPAPQPGYGYPQQPGQPGPYNQPGPYGQPTQPGQPGPYGQPTQPGPYAQQPQYGYPQQQFPGGPGVPGTPPGGGGKNPFKGKPGLIVAAVAAAALVIGGVAWAVVGGDDGGKKKPSAEKSSDPKASGSAPVNPGDGSGDGEKQEDLNAGRQPGESKVLWYKEAPKVPGSGADAKGMWVQGDVAVKAAYKEITAYNVKTGDEAWPTIKFPQKICGTTPQITKDNKIVVAYKDGQKDNAKCSQIQVVDLKTGGKGWTKPVKEEGLFDFATNADLSLTGDTLMVGRSQSGTALRMSDGKELFVAGKKDEGTCFPSGFAGGKKMLVALSCGASSPTEHDELQQLDPKTGKAVWTKKFPKGWKVGRIYSESPTIVYLTNEDKKQWNITTLKPNSSATRSEVAVDEKFAPECDGSTFLGGSLQGCLGATTDDNNLYLPTEATSGANEVVAISLATGKEAWRTKSPLEESMLPMKVEGGSVIAYVNPSYDSGGQVVSIPISGSHKPKTLLKNPEGTSEIESGFYSKAVDYVDGRFYISTTRLSGSAKGQEKLMLAYGK</sequence>
<dbReference type="InterPro" id="IPR015943">
    <property type="entry name" value="WD40/YVTN_repeat-like_dom_sf"/>
</dbReference>
<evidence type="ECO:0000313" key="5">
    <source>
        <dbReference type="Proteomes" id="UP001501637"/>
    </source>
</evidence>
<feature type="compositionally biased region" description="Basic and acidic residues" evidence="1">
    <location>
        <begin position="1"/>
        <end position="10"/>
    </location>
</feature>
<keyword evidence="2" id="KW-0812">Transmembrane</keyword>
<feature type="region of interest" description="Disordered" evidence="1">
    <location>
        <begin position="1"/>
        <end position="167"/>
    </location>
</feature>
<dbReference type="Pfam" id="PF13360">
    <property type="entry name" value="PQQ_2"/>
    <property type="match status" value="2"/>
</dbReference>
<evidence type="ECO:0000256" key="2">
    <source>
        <dbReference type="SAM" id="Phobius"/>
    </source>
</evidence>
<protein>
    <recommendedName>
        <fullName evidence="3">Pyrrolo-quinoline quinone repeat domain-containing protein</fullName>
    </recommendedName>
</protein>
<comment type="caution">
    <text evidence="4">The sequence shown here is derived from an EMBL/GenBank/DDBJ whole genome shotgun (WGS) entry which is preliminary data.</text>
</comment>
<dbReference type="InterPro" id="IPR018391">
    <property type="entry name" value="PQQ_b-propeller_rpt"/>
</dbReference>
<dbReference type="InterPro" id="IPR011047">
    <property type="entry name" value="Quinoprotein_ADH-like_sf"/>
</dbReference>
<feature type="region of interest" description="Disordered" evidence="1">
    <location>
        <begin position="195"/>
        <end position="245"/>
    </location>
</feature>
<feature type="domain" description="Pyrrolo-quinoline quinone repeat" evidence="3">
    <location>
        <begin position="245"/>
        <end position="386"/>
    </location>
</feature>
<dbReference type="EMBL" id="BAAAUG010000035">
    <property type="protein sequence ID" value="GAA3099361.1"/>
    <property type="molecule type" value="Genomic_DNA"/>
</dbReference>
<keyword evidence="5" id="KW-1185">Reference proteome</keyword>
<dbReference type="InterPro" id="IPR002372">
    <property type="entry name" value="PQQ_rpt_dom"/>
</dbReference>
<reference evidence="5" key="1">
    <citation type="journal article" date="2019" name="Int. J. Syst. Evol. Microbiol.">
        <title>The Global Catalogue of Microorganisms (GCM) 10K type strain sequencing project: providing services to taxonomists for standard genome sequencing and annotation.</title>
        <authorList>
            <consortium name="The Broad Institute Genomics Platform"/>
            <consortium name="The Broad Institute Genome Sequencing Center for Infectious Disease"/>
            <person name="Wu L."/>
            <person name="Ma J."/>
        </authorList>
    </citation>
    <scope>NUCLEOTIDE SEQUENCE [LARGE SCALE GENOMIC DNA]</scope>
    <source>
        <strain evidence="5">JCM 9092</strain>
    </source>
</reference>
<keyword evidence="2" id="KW-0472">Membrane</keyword>
<evidence type="ECO:0000259" key="3">
    <source>
        <dbReference type="Pfam" id="PF13360"/>
    </source>
</evidence>
<organism evidence="4 5">
    <name type="scientific">Streptomyces rectiviolaceus</name>
    <dbReference type="NCBI Taxonomy" id="332591"/>
    <lineage>
        <taxon>Bacteria</taxon>
        <taxon>Bacillati</taxon>
        <taxon>Actinomycetota</taxon>
        <taxon>Actinomycetes</taxon>
        <taxon>Kitasatosporales</taxon>
        <taxon>Streptomycetaceae</taxon>
        <taxon>Streptomyces</taxon>
    </lineage>
</organism>